<evidence type="ECO:0000313" key="2">
    <source>
        <dbReference type="EMBL" id="MDS0260818.1"/>
    </source>
</evidence>
<comment type="caution">
    <text evidence="2">The sequence shown here is derived from an EMBL/GenBank/DDBJ whole genome shotgun (WGS) entry which is preliminary data.</text>
</comment>
<evidence type="ECO:0000259" key="1">
    <source>
        <dbReference type="Pfam" id="PF11429"/>
    </source>
</evidence>
<dbReference type="InterPro" id="IPR024440">
    <property type="entry name" value="ColicinD_C"/>
</dbReference>
<organism evidence="2 3">
    <name type="scientific">Haloarcula saliterrae</name>
    <dbReference type="NCBI Taxonomy" id="2950534"/>
    <lineage>
        <taxon>Archaea</taxon>
        <taxon>Methanobacteriati</taxon>
        <taxon>Methanobacteriota</taxon>
        <taxon>Stenosarchaea group</taxon>
        <taxon>Halobacteria</taxon>
        <taxon>Halobacteriales</taxon>
        <taxon>Haloarculaceae</taxon>
        <taxon>Haloarcula</taxon>
    </lineage>
</organism>
<feature type="domain" description="Colicin D C-terminal" evidence="1">
    <location>
        <begin position="50"/>
        <end position="132"/>
    </location>
</feature>
<dbReference type="InterPro" id="IPR037178">
    <property type="entry name" value="ColicinD_C_sf"/>
</dbReference>
<dbReference type="Gene3D" id="3.10.450.200">
    <property type="match status" value="1"/>
</dbReference>
<dbReference type="InterPro" id="IPR038233">
    <property type="entry name" value="Colicin_D/E5_nuclease"/>
</dbReference>
<accession>A0ABU2FEY0</accession>
<reference evidence="2 3" key="1">
    <citation type="submission" date="2022-06" db="EMBL/GenBank/DDBJ databases">
        <title>Haloarcula sp. a new haloarchaeum isolate from saline soil.</title>
        <authorList>
            <person name="Strakova D."/>
            <person name="Galisteo C."/>
            <person name="Sanchez-Porro C."/>
            <person name="Ventosa A."/>
        </authorList>
    </citation>
    <scope>NUCLEOTIDE SEQUENCE [LARGE SCALE GENOMIC DNA]</scope>
    <source>
        <strain evidence="2 3">S1CR25-12</strain>
    </source>
</reference>
<gene>
    <name evidence="2" type="ORF">NDI56_15535</name>
</gene>
<proteinExistence type="predicted"/>
<dbReference type="Proteomes" id="UP001259659">
    <property type="component" value="Unassembled WGS sequence"/>
</dbReference>
<evidence type="ECO:0000313" key="3">
    <source>
        <dbReference type="Proteomes" id="UP001259659"/>
    </source>
</evidence>
<dbReference type="RefSeq" id="WP_310920583.1">
    <property type="nucleotide sequence ID" value="NZ_JAMQON010000004.1"/>
</dbReference>
<keyword evidence="3" id="KW-1185">Reference proteome</keyword>
<protein>
    <recommendedName>
        <fullName evidence="1">Colicin D C-terminal domain-containing protein</fullName>
    </recommendedName>
</protein>
<dbReference type="EMBL" id="JAMQON010000004">
    <property type="protein sequence ID" value="MDS0260818.1"/>
    <property type="molecule type" value="Genomic_DNA"/>
</dbReference>
<name>A0ABU2FEY0_9EURY</name>
<dbReference type="SUPFAM" id="SSF102824">
    <property type="entry name" value="Colicin D/E5 nuclease domain"/>
    <property type="match status" value="1"/>
</dbReference>
<dbReference type="Pfam" id="PF11429">
    <property type="entry name" value="Colicin_D"/>
    <property type="match status" value="1"/>
</dbReference>
<sequence length="143" mass="16421">MGGVMRGGMLGIQRMRKGDVHVQRLSDDTESSPSVNKEIDISDIEFPDSQLQAKFKHSDYFGIEGEWNMDNKRRFQEALQAHIIDSDTIIINGEYRNKDAVHYYNTRTNNNVMTYPDGEFWSAWKLREDQRECLLSTGELGGG</sequence>